<organism evidence="1 2">
    <name type="scientific">Ciceribacter naphthalenivorans</name>
    <dbReference type="NCBI Taxonomy" id="1118451"/>
    <lineage>
        <taxon>Bacteria</taxon>
        <taxon>Pseudomonadati</taxon>
        <taxon>Pseudomonadota</taxon>
        <taxon>Alphaproteobacteria</taxon>
        <taxon>Hyphomicrobiales</taxon>
        <taxon>Rhizobiaceae</taxon>
        <taxon>Ciceribacter</taxon>
    </lineage>
</organism>
<evidence type="ECO:0000313" key="2">
    <source>
        <dbReference type="Proteomes" id="UP000321717"/>
    </source>
</evidence>
<evidence type="ECO:0000313" key="1">
    <source>
        <dbReference type="EMBL" id="GEO87519.1"/>
    </source>
</evidence>
<keyword evidence="2" id="KW-1185">Reference proteome</keyword>
<dbReference type="RefSeq" id="WP_235916845.1">
    <property type="nucleotide sequence ID" value="NZ_BJZP01000048.1"/>
</dbReference>
<gene>
    <name evidence="1" type="ORF">RNA01_44510</name>
</gene>
<accession>A0A512HQ13</accession>
<dbReference type="AlphaFoldDB" id="A0A512HQ13"/>
<protein>
    <submittedName>
        <fullName evidence="1">Uncharacterized protein</fullName>
    </submittedName>
</protein>
<dbReference type="EMBL" id="BJZP01000048">
    <property type="protein sequence ID" value="GEO87519.1"/>
    <property type="molecule type" value="Genomic_DNA"/>
</dbReference>
<dbReference type="Proteomes" id="UP000321717">
    <property type="component" value="Unassembled WGS sequence"/>
</dbReference>
<sequence>MVFHESELEHRVSTVIQARRDVRELHSQFPILPFADDDGVVHDHTFDYYVVFEDGYRVAVAVKHARKRTQILDMFDRIARHDFSHVADDLRLMTEEDATYETFYNAHDILRAREHFDEVEYEITRSIAMRLVGRFRFGELLRDCAHIGARRDAVWQLIDHGHLVPLSPGRISALTWLTVPS</sequence>
<proteinExistence type="predicted"/>
<comment type="caution">
    <text evidence="1">The sequence shown here is derived from an EMBL/GenBank/DDBJ whole genome shotgun (WGS) entry which is preliminary data.</text>
</comment>
<reference evidence="1 2" key="1">
    <citation type="submission" date="2019-07" db="EMBL/GenBank/DDBJ databases">
        <title>Whole genome shotgun sequence of Rhizobium naphthalenivorans NBRC 107585.</title>
        <authorList>
            <person name="Hosoyama A."/>
            <person name="Uohara A."/>
            <person name="Ohji S."/>
            <person name="Ichikawa N."/>
        </authorList>
    </citation>
    <scope>NUCLEOTIDE SEQUENCE [LARGE SCALE GENOMIC DNA]</scope>
    <source>
        <strain evidence="1 2">NBRC 107585</strain>
    </source>
</reference>
<name>A0A512HQ13_9HYPH</name>